<feature type="compositionally biased region" description="Basic and acidic residues" evidence="2">
    <location>
        <begin position="429"/>
        <end position="440"/>
    </location>
</feature>
<organism evidence="5 6">
    <name type="scientific">Gemella haemolysans</name>
    <dbReference type="NCBI Taxonomy" id="1379"/>
    <lineage>
        <taxon>Bacteria</taxon>
        <taxon>Bacillati</taxon>
        <taxon>Bacillota</taxon>
        <taxon>Bacilli</taxon>
        <taxon>Bacillales</taxon>
        <taxon>Gemellaceae</taxon>
        <taxon>Gemella</taxon>
    </lineage>
</organism>
<sequence>MIIMNNKFSVKDYYCVYNDFDTSKRIKELHNLYLPLLGNDAISLYTFFGSKMLSDKNLSKSYLHYDILDNLGLSDNKFLIARKKLEALGLIQSLYFDNNGIGQFIYKIKEALSFEEFFNTPVLAKLLENTLGSNNYSDLVNYYSLDKVSFKSFEDISAKFSDVFRLENLNDFSFDYITSKSVNGPNFDEYFFDFDKLNFYLANSYLTDVISNPEVKNKILGLAHIYKMSPEDMSSAIEKSVEISNGASEININVLSDYIAQLNVNVRKQEVPTLDRMINKNLVGKKEEQLTEDEKFAKEVDNTNFVEYLNKQVGIVLSKIDAKNIEELQSKYNFPTGVLNILLEYSIKQSGKNSIPHINYIDKIASTWSAQKLFGAKDAIDFVRANRNQKTKAFSTNKSPQKSYSNNRKSNHAPFPEYLQNRQNSFNQSKKEEDRVVTKEDEDTFKDLMKVLYNKGDV</sequence>
<evidence type="ECO:0000313" key="5">
    <source>
        <dbReference type="EMBL" id="KXB62217.1"/>
    </source>
</evidence>
<dbReference type="Pfam" id="PF25888">
    <property type="entry name" value="WHD_DnaB"/>
    <property type="match status" value="1"/>
</dbReference>
<protein>
    <submittedName>
        <fullName evidence="5">Replication initiation and membrane attachment protein, DnaB/DnaD family</fullName>
    </submittedName>
</protein>
<accession>A0A134A3F5</accession>
<dbReference type="Gene3D" id="1.10.10.630">
    <property type="entry name" value="DnaD domain-like"/>
    <property type="match status" value="1"/>
</dbReference>
<dbReference type="AlphaFoldDB" id="A0A134A3F5"/>
<dbReference type="PATRIC" id="fig|1379.3.peg.438"/>
<dbReference type="EMBL" id="LSDC01000024">
    <property type="protein sequence ID" value="KXB62217.1"/>
    <property type="molecule type" value="Genomic_DNA"/>
</dbReference>
<dbReference type="SUPFAM" id="SSF158499">
    <property type="entry name" value="DnaD domain-like"/>
    <property type="match status" value="1"/>
</dbReference>
<evidence type="ECO:0000259" key="3">
    <source>
        <dbReference type="Pfam" id="PF07261"/>
    </source>
</evidence>
<feature type="region of interest" description="Disordered" evidence="2">
    <location>
        <begin position="391"/>
        <end position="440"/>
    </location>
</feature>
<evidence type="ECO:0000313" key="6">
    <source>
        <dbReference type="Proteomes" id="UP000070355"/>
    </source>
</evidence>
<comment type="caution">
    <text evidence="5">The sequence shown here is derived from an EMBL/GenBank/DDBJ whole genome shotgun (WGS) entry which is preliminary data.</text>
</comment>
<feature type="domain" description="DnaB/C C-terminal" evidence="3">
    <location>
        <begin position="307"/>
        <end position="381"/>
    </location>
</feature>
<proteinExistence type="inferred from homology"/>
<dbReference type="InterPro" id="IPR058660">
    <property type="entry name" value="WHD_DnaB"/>
</dbReference>
<evidence type="ECO:0000256" key="1">
    <source>
        <dbReference type="ARBA" id="ARBA00093462"/>
    </source>
</evidence>
<dbReference type="Proteomes" id="UP000070355">
    <property type="component" value="Unassembled WGS sequence"/>
</dbReference>
<comment type="similarity">
    <text evidence="1">Belongs to the DnaB/DnaD family.</text>
</comment>
<name>A0A134A3F5_9BACL</name>
<dbReference type="InterPro" id="IPR034829">
    <property type="entry name" value="DnaD-like_sf"/>
</dbReference>
<evidence type="ECO:0000259" key="4">
    <source>
        <dbReference type="Pfam" id="PF25888"/>
    </source>
</evidence>
<gene>
    <name evidence="5" type="ORF">HMPREF3186_00442</name>
</gene>
<reference evidence="6" key="1">
    <citation type="submission" date="2016-01" db="EMBL/GenBank/DDBJ databases">
        <authorList>
            <person name="Mitreva M."/>
            <person name="Pepin K.H."/>
            <person name="Mihindukulasuriya K.A."/>
            <person name="Fulton R."/>
            <person name="Fronick C."/>
            <person name="O'Laughlin M."/>
            <person name="Miner T."/>
            <person name="Herter B."/>
            <person name="Rosa B.A."/>
            <person name="Cordes M."/>
            <person name="Tomlinson C."/>
            <person name="Wollam A."/>
            <person name="Palsikar V.B."/>
            <person name="Mardis E.R."/>
            <person name="Wilson R.K."/>
        </authorList>
    </citation>
    <scope>NUCLEOTIDE SEQUENCE [LARGE SCALE GENOMIC DNA]</scope>
    <source>
        <strain evidence="6">DNF01167</strain>
    </source>
</reference>
<evidence type="ECO:0000256" key="2">
    <source>
        <dbReference type="SAM" id="MobiDB-lite"/>
    </source>
</evidence>
<feature type="compositionally biased region" description="Polar residues" evidence="2">
    <location>
        <begin position="391"/>
        <end position="408"/>
    </location>
</feature>
<feature type="domain" description="Replicative helicase loading/DNA remodeling protein DnaB N-terminal winged helix" evidence="4">
    <location>
        <begin position="12"/>
        <end position="253"/>
    </location>
</feature>
<dbReference type="InterPro" id="IPR006343">
    <property type="entry name" value="DnaB/C_C"/>
</dbReference>
<dbReference type="Pfam" id="PF07261">
    <property type="entry name" value="DnaB_2"/>
    <property type="match status" value="1"/>
</dbReference>
<dbReference type="STRING" id="1379.HMPREF3186_00442"/>